<keyword evidence="9" id="KW-0808">Transferase</keyword>
<keyword evidence="3" id="KW-1003">Cell membrane</keyword>
<evidence type="ECO:0000313" key="9">
    <source>
        <dbReference type="EMBL" id="NKX56877.1"/>
    </source>
</evidence>
<feature type="transmembrane region" description="Helical" evidence="7">
    <location>
        <begin position="273"/>
        <end position="294"/>
    </location>
</feature>
<dbReference type="Proteomes" id="UP000544090">
    <property type="component" value="Unassembled WGS sequence"/>
</dbReference>
<accession>A0A7X6K826</accession>
<gene>
    <name evidence="9" type="ORF">HGG74_20625</name>
</gene>
<protein>
    <submittedName>
        <fullName evidence="9">Acyltransferase</fullName>
    </submittedName>
</protein>
<evidence type="ECO:0000256" key="1">
    <source>
        <dbReference type="ARBA" id="ARBA00004651"/>
    </source>
</evidence>
<comment type="similarity">
    <text evidence="2">Belongs to the acyltransferase 3 family.</text>
</comment>
<evidence type="ECO:0000256" key="5">
    <source>
        <dbReference type="ARBA" id="ARBA00022989"/>
    </source>
</evidence>
<feature type="transmembrane region" description="Helical" evidence="7">
    <location>
        <begin position="129"/>
        <end position="151"/>
    </location>
</feature>
<feature type="transmembrane region" description="Helical" evidence="7">
    <location>
        <begin position="208"/>
        <end position="232"/>
    </location>
</feature>
<keyword evidence="4 7" id="KW-0812">Transmembrane</keyword>
<dbReference type="InterPro" id="IPR002656">
    <property type="entry name" value="Acyl_transf_3_dom"/>
</dbReference>
<keyword evidence="5 7" id="KW-1133">Transmembrane helix</keyword>
<feature type="transmembrane region" description="Helical" evidence="7">
    <location>
        <begin position="59"/>
        <end position="79"/>
    </location>
</feature>
<evidence type="ECO:0000256" key="3">
    <source>
        <dbReference type="ARBA" id="ARBA00022475"/>
    </source>
</evidence>
<feature type="transmembrane region" description="Helical" evidence="7">
    <location>
        <begin position="244"/>
        <end position="267"/>
    </location>
</feature>
<dbReference type="Pfam" id="PF01757">
    <property type="entry name" value="Acyl_transf_3"/>
    <property type="match status" value="1"/>
</dbReference>
<dbReference type="GO" id="GO:0009246">
    <property type="term" value="P:enterobacterial common antigen biosynthetic process"/>
    <property type="evidence" value="ECO:0007669"/>
    <property type="project" value="TreeGrafter"/>
</dbReference>
<feature type="transmembrane region" description="Helical" evidence="7">
    <location>
        <begin position="29"/>
        <end position="47"/>
    </location>
</feature>
<reference evidence="9 10" key="1">
    <citation type="submission" date="2020-04" db="EMBL/GenBank/DDBJ databases">
        <title>Arthrobacter sp. nov.</title>
        <authorList>
            <person name="Liu S."/>
        </authorList>
    </citation>
    <scope>NUCLEOTIDE SEQUENCE [LARGE SCALE GENOMIC DNA]</scope>
    <source>
        <strain evidence="9 10">E918</strain>
    </source>
</reference>
<sequence>MVLHHSVILLGQMDLVWGPWAQLNRTLQVFRMPLFFAASGLFAASVLARPWKALWSSRLSLFVWIFLLWSVIRFLYFVAVPMEARPQETDLDRLLAAPLLPMSGLWFVHALFFFFVAAKLMRGRVDYRIQLVASAAMSVLFLSISSWNISWNGMGKYFFFFLAGCYLREFAFAWVRNRGSGQLVLAGVLFGAGVWALDFYELSRFGPAAFLLRVVAVAFGFLLAASAVSWRGGSVLKYLGRNTLPIYVVHVIIVAFLATLLSLAGHLPAGLRLILPLLVAAAAVCLALGLTRILRRPLLRFAYEAPEWFSGAAPAKIPATTAAHSG</sequence>
<comment type="caution">
    <text evidence="9">The sequence shown here is derived from an EMBL/GenBank/DDBJ whole genome shotgun (WGS) entry which is preliminary data.</text>
</comment>
<feature type="domain" description="Acyltransferase 3" evidence="8">
    <location>
        <begin position="1"/>
        <end position="290"/>
    </location>
</feature>
<evidence type="ECO:0000256" key="2">
    <source>
        <dbReference type="ARBA" id="ARBA00007400"/>
    </source>
</evidence>
<keyword evidence="10" id="KW-1185">Reference proteome</keyword>
<dbReference type="PANTHER" id="PTHR40074:SF2">
    <property type="entry name" value="O-ACETYLTRANSFERASE WECH"/>
    <property type="match status" value="1"/>
</dbReference>
<dbReference type="GO" id="GO:0016413">
    <property type="term" value="F:O-acetyltransferase activity"/>
    <property type="evidence" value="ECO:0007669"/>
    <property type="project" value="TreeGrafter"/>
</dbReference>
<evidence type="ECO:0000256" key="7">
    <source>
        <dbReference type="SAM" id="Phobius"/>
    </source>
</evidence>
<evidence type="ECO:0000259" key="8">
    <source>
        <dbReference type="Pfam" id="PF01757"/>
    </source>
</evidence>
<evidence type="ECO:0000256" key="6">
    <source>
        <dbReference type="ARBA" id="ARBA00023136"/>
    </source>
</evidence>
<evidence type="ECO:0000256" key="4">
    <source>
        <dbReference type="ARBA" id="ARBA00022692"/>
    </source>
</evidence>
<dbReference type="EMBL" id="JAAZSQ010000044">
    <property type="protein sequence ID" value="NKX56877.1"/>
    <property type="molecule type" value="Genomic_DNA"/>
</dbReference>
<evidence type="ECO:0000313" key="10">
    <source>
        <dbReference type="Proteomes" id="UP000544090"/>
    </source>
</evidence>
<name>A0A7X6K826_9MICC</name>
<dbReference type="GO" id="GO:0005886">
    <property type="term" value="C:plasma membrane"/>
    <property type="evidence" value="ECO:0007669"/>
    <property type="project" value="UniProtKB-SubCell"/>
</dbReference>
<comment type="subcellular location">
    <subcellularLocation>
        <location evidence="1">Cell membrane</location>
        <topology evidence="1">Multi-pass membrane protein</topology>
    </subcellularLocation>
</comment>
<feature type="transmembrane region" description="Helical" evidence="7">
    <location>
        <begin position="99"/>
        <end position="117"/>
    </location>
</feature>
<keyword evidence="6 7" id="KW-0472">Membrane</keyword>
<organism evidence="9 10">
    <name type="scientific">Arthrobacter mobilis</name>
    <dbReference type="NCBI Taxonomy" id="2724944"/>
    <lineage>
        <taxon>Bacteria</taxon>
        <taxon>Bacillati</taxon>
        <taxon>Actinomycetota</taxon>
        <taxon>Actinomycetes</taxon>
        <taxon>Micrococcales</taxon>
        <taxon>Micrococcaceae</taxon>
        <taxon>Arthrobacter</taxon>
    </lineage>
</organism>
<keyword evidence="9" id="KW-0012">Acyltransferase</keyword>
<dbReference type="PANTHER" id="PTHR40074">
    <property type="entry name" value="O-ACETYLTRANSFERASE WECH"/>
    <property type="match status" value="1"/>
</dbReference>
<proteinExistence type="inferred from homology"/>
<dbReference type="AlphaFoldDB" id="A0A7X6K826"/>